<proteinExistence type="inferred from homology"/>
<keyword evidence="6" id="KW-0406">Ion transport</keyword>
<gene>
    <name evidence="7" type="ORF">HK100_011107</name>
</gene>
<dbReference type="PANTHER" id="PTHR11660:SF57">
    <property type="entry name" value="SOLUTE CARRIER FAMILY 40 MEMBER"/>
    <property type="match status" value="1"/>
</dbReference>
<keyword evidence="3 6" id="KW-0812">Transmembrane</keyword>
<evidence type="ECO:0000256" key="1">
    <source>
        <dbReference type="ARBA" id="ARBA00004141"/>
    </source>
</evidence>
<evidence type="ECO:0000256" key="3">
    <source>
        <dbReference type="ARBA" id="ARBA00022692"/>
    </source>
</evidence>
<evidence type="ECO:0000313" key="8">
    <source>
        <dbReference type="Proteomes" id="UP001211907"/>
    </source>
</evidence>
<dbReference type="GO" id="GO:0005381">
    <property type="term" value="F:iron ion transmembrane transporter activity"/>
    <property type="evidence" value="ECO:0007669"/>
    <property type="project" value="UniProtKB-UniRule"/>
</dbReference>
<comment type="subcellular location">
    <subcellularLocation>
        <location evidence="1 6">Membrane</location>
        <topology evidence="1 6">Multi-pass membrane protein</topology>
    </subcellularLocation>
</comment>
<dbReference type="Proteomes" id="UP001211907">
    <property type="component" value="Unassembled WGS sequence"/>
</dbReference>
<feature type="transmembrane region" description="Helical" evidence="6">
    <location>
        <begin position="97"/>
        <end position="115"/>
    </location>
</feature>
<keyword evidence="4 6" id="KW-1133">Transmembrane helix</keyword>
<dbReference type="Pfam" id="PF06963">
    <property type="entry name" value="FPN1"/>
    <property type="match status" value="1"/>
</dbReference>
<evidence type="ECO:0000313" key="7">
    <source>
        <dbReference type="EMBL" id="KAJ3139765.1"/>
    </source>
</evidence>
<accession>A0AAD5T9I6</accession>
<comment type="similarity">
    <text evidence="6">Belongs to the ferroportin (FP) (TC 2.A.100) family. SLC40A subfamily.</text>
</comment>
<comment type="function">
    <text evidence="6">May be involved in iron transport and iron homeostasis.</text>
</comment>
<evidence type="ECO:0000256" key="5">
    <source>
        <dbReference type="ARBA" id="ARBA00023136"/>
    </source>
</evidence>
<dbReference type="GO" id="GO:0016020">
    <property type="term" value="C:membrane"/>
    <property type="evidence" value="ECO:0007669"/>
    <property type="project" value="UniProtKB-SubCell"/>
</dbReference>
<dbReference type="AlphaFoldDB" id="A0AAD5T9I6"/>
<feature type="transmembrane region" description="Helical" evidence="6">
    <location>
        <begin position="66"/>
        <end position="91"/>
    </location>
</feature>
<keyword evidence="8" id="KW-1185">Reference proteome</keyword>
<comment type="caution">
    <text evidence="7">The sequence shown here is derived from an EMBL/GenBank/DDBJ whole genome shotgun (WGS) entry which is preliminary data.</text>
</comment>
<feature type="transmembrane region" description="Helical" evidence="6">
    <location>
        <begin position="155"/>
        <end position="172"/>
    </location>
</feature>
<keyword evidence="2 6" id="KW-0813">Transport</keyword>
<feature type="transmembrane region" description="Helical" evidence="6">
    <location>
        <begin position="20"/>
        <end position="45"/>
    </location>
</feature>
<organism evidence="7 8">
    <name type="scientific">Physocladia obscura</name>
    <dbReference type="NCBI Taxonomy" id="109957"/>
    <lineage>
        <taxon>Eukaryota</taxon>
        <taxon>Fungi</taxon>
        <taxon>Fungi incertae sedis</taxon>
        <taxon>Chytridiomycota</taxon>
        <taxon>Chytridiomycota incertae sedis</taxon>
        <taxon>Chytridiomycetes</taxon>
        <taxon>Chytridiales</taxon>
        <taxon>Chytriomycetaceae</taxon>
        <taxon>Physocladia</taxon>
    </lineage>
</organism>
<name>A0AAD5T9I6_9FUNG</name>
<comment type="caution">
    <text evidence="6">Lacks conserved residue(s) required for the propagation of feature annotation.</text>
</comment>
<reference evidence="7" key="1">
    <citation type="submission" date="2020-05" db="EMBL/GenBank/DDBJ databases">
        <title>Phylogenomic resolution of chytrid fungi.</title>
        <authorList>
            <person name="Stajich J.E."/>
            <person name="Amses K."/>
            <person name="Simmons R."/>
            <person name="Seto K."/>
            <person name="Myers J."/>
            <person name="Bonds A."/>
            <person name="Quandt C.A."/>
            <person name="Barry K."/>
            <person name="Liu P."/>
            <person name="Grigoriev I."/>
            <person name="Longcore J.E."/>
            <person name="James T.Y."/>
        </authorList>
    </citation>
    <scope>NUCLEOTIDE SEQUENCE</scope>
    <source>
        <strain evidence="7">JEL0513</strain>
    </source>
</reference>
<dbReference type="PANTHER" id="PTHR11660">
    <property type="entry name" value="SOLUTE CARRIER FAMILY 40 MEMBER"/>
    <property type="match status" value="1"/>
</dbReference>
<evidence type="ECO:0000256" key="6">
    <source>
        <dbReference type="RuleBase" id="RU365065"/>
    </source>
</evidence>
<dbReference type="InterPro" id="IPR009716">
    <property type="entry name" value="Ferroportin-1"/>
</dbReference>
<protein>
    <recommendedName>
        <fullName evidence="6">Solute carrier family 40 member</fullName>
    </recommendedName>
</protein>
<evidence type="ECO:0000256" key="2">
    <source>
        <dbReference type="ARBA" id="ARBA00022448"/>
    </source>
</evidence>
<sequence length="265" mass="29126">MFLPLSYFFTTWGARMDEWAVALMISTIYPASLTYISVYSFSLTVASICCGPRVGAWAVAKTRSRLATVQTSIVTQKLAIATSALLLYLIFFRYENPTTPAALALFATVILSGAIQRLANRASVICVEKGWAVVLSQGNHEFQTTLNSHIRRVDLVCKLAAPLVVSLVAIPLTVPWTMMMVTGIALLSAPIELFLIRKIYYSSELLQSHNAIALEAATSVPKTGEATMPSALIVDKPIDDRSADQQLPQKKTFVESWKFYLLGEL</sequence>
<dbReference type="EMBL" id="JADGJH010000065">
    <property type="protein sequence ID" value="KAJ3139765.1"/>
    <property type="molecule type" value="Genomic_DNA"/>
</dbReference>
<keyword evidence="5 6" id="KW-0472">Membrane</keyword>
<evidence type="ECO:0000256" key="4">
    <source>
        <dbReference type="ARBA" id="ARBA00022989"/>
    </source>
</evidence>